<comment type="caution">
    <text evidence="1">The sequence shown here is derived from an EMBL/GenBank/DDBJ whole genome shotgun (WGS) entry which is preliminary data.</text>
</comment>
<protein>
    <submittedName>
        <fullName evidence="1">DUF1667 domain-containing protein</fullName>
    </submittedName>
</protein>
<name>A0ABS6EHJ0_9CLOT</name>
<gene>
    <name evidence="1" type="ORF">KQI86_10150</name>
</gene>
<organism evidence="1 2">
    <name type="scientific">Clostridium mobile</name>
    <dbReference type="NCBI Taxonomy" id="2841512"/>
    <lineage>
        <taxon>Bacteria</taxon>
        <taxon>Bacillati</taxon>
        <taxon>Bacillota</taxon>
        <taxon>Clostridia</taxon>
        <taxon>Eubacteriales</taxon>
        <taxon>Clostridiaceae</taxon>
        <taxon>Clostridium</taxon>
    </lineage>
</organism>
<dbReference type="Proteomes" id="UP000726170">
    <property type="component" value="Unassembled WGS sequence"/>
</dbReference>
<evidence type="ECO:0000313" key="1">
    <source>
        <dbReference type="EMBL" id="MBU5484694.1"/>
    </source>
</evidence>
<dbReference type="Pfam" id="PF07892">
    <property type="entry name" value="DUF1667"/>
    <property type="match status" value="1"/>
</dbReference>
<accession>A0ABS6EHJ0</accession>
<dbReference type="PANTHER" id="PTHR39450">
    <property type="entry name" value="MOLYBDOPTERIN OXIDOREDUCTASE, 4FE-4S CLUSTER-BINDING SUBUNIT"/>
    <property type="match status" value="1"/>
</dbReference>
<reference evidence="1 2" key="1">
    <citation type="submission" date="2021-06" db="EMBL/GenBank/DDBJ databases">
        <authorList>
            <person name="Sun Q."/>
            <person name="Li D."/>
        </authorList>
    </citation>
    <scope>NUCLEOTIDE SEQUENCE [LARGE SCALE GENOMIC DNA]</scope>
    <source>
        <strain evidence="1 2">MSJ-11</strain>
    </source>
</reference>
<evidence type="ECO:0000313" key="2">
    <source>
        <dbReference type="Proteomes" id="UP000726170"/>
    </source>
</evidence>
<sequence>MRELTCIVCPNSCNLVVKKIEDTWQVTGGLCPRGEVFAINEMKNPQRSLTTTVKTIYKEMPRLPVKTDGEIPKKDIFVLMNTLDKIVVDRLIGCGDIVVKNVLGSGVNIVSTSDMNLWLKGE</sequence>
<dbReference type="EMBL" id="JAHLQF010000002">
    <property type="protein sequence ID" value="MBU5484694.1"/>
    <property type="molecule type" value="Genomic_DNA"/>
</dbReference>
<dbReference type="RefSeq" id="WP_216439154.1">
    <property type="nucleotide sequence ID" value="NZ_JAHLQF010000002.1"/>
</dbReference>
<keyword evidence="2" id="KW-1185">Reference proteome</keyword>
<proteinExistence type="predicted"/>
<dbReference type="InterPro" id="IPR012460">
    <property type="entry name" value="DUF1667"/>
</dbReference>
<dbReference type="PANTHER" id="PTHR39450:SF1">
    <property type="entry name" value="DUF1667 DOMAIN-CONTAINING PROTEIN"/>
    <property type="match status" value="1"/>
</dbReference>